<dbReference type="PANTHER" id="PTHR43798">
    <property type="entry name" value="MONOACYLGLYCEROL LIPASE"/>
    <property type="match status" value="1"/>
</dbReference>
<proteinExistence type="predicted"/>
<dbReference type="SUPFAM" id="SSF53474">
    <property type="entry name" value="alpha/beta-Hydrolases"/>
    <property type="match status" value="1"/>
</dbReference>
<dbReference type="GO" id="GO:0016787">
    <property type="term" value="F:hydrolase activity"/>
    <property type="evidence" value="ECO:0007669"/>
    <property type="project" value="UniProtKB-KW"/>
</dbReference>
<gene>
    <name evidence="3" type="ORF">RSO01_65430</name>
</gene>
<dbReference type="PANTHER" id="PTHR43798:SF31">
    <property type="entry name" value="AB HYDROLASE SUPERFAMILY PROTEIN YCLE"/>
    <property type="match status" value="1"/>
</dbReference>
<dbReference type="EMBL" id="BKAJ01000128">
    <property type="protein sequence ID" value="GEP59377.1"/>
    <property type="molecule type" value="Genomic_DNA"/>
</dbReference>
<sequence length="277" mass="30064">MAEGARSDVRAPDGTRLAVYEWGNAAGPPVVLMHGFAQSHLCFEPQYRSALAERFRLVAFDMRGHGESGQPHDAAAYQGSRVWADDLAAVMAAKELKRPVLVGWSMGGRVIRQYLINYGEAQIAGINFVASLVIEEPRFRGPGAPKPLPDHLTLEAEIDVAIDFLDGCFGKKPSEAVFRRALGYNVRVPASARRAIAGWSTPAALTIDALRRMTVPVLITHGRQDTVVLPAAAEMAASTIAHARLSWFDDCGHSPFVEDAARFNDELAAFVMASQQP</sequence>
<comment type="caution">
    <text evidence="3">The sequence shown here is derived from an EMBL/GenBank/DDBJ whole genome shotgun (WGS) entry which is preliminary data.</text>
</comment>
<evidence type="ECO:0000259" key="2">
    <source>
        <dbReference type="Pfam" id="PF12697"/>
    </source>
</evidence>
<dbReference type="InterPro" id="IPR050266">
    <property type="entry name" value="AB_hydrolase_sf"/>
</dbReference>
<name>A0A512NKA3_9HYPH</name>
<accession>A0A512NKA3</accession>
<keyword evidence="4" id="KW-1185">Reference proteome</keyword>
<evidence type="ECO:0000256" key="1">
    <source>
        <dbReference type="ARBA" id="ARBA00022801"/>
    </source>
</evidence>
<dbReference type="InterPro" id="IPR000073">
    <property type="entry name" value="AB_hydrolase_1"/>
</dbReference>
<evidence type="ECO:0000313" key="4">
    <source>
        <dbReference type="Proteomes" id="UP000321058"/>
    </source>
</evidence>
<dbReference type="InterPro" id="IPR029058">
    <property type="entry name" value="AB_hydrolase_fold"/>
</dbReference>
<dbReference type="Proteomes" id="UP000321058">
    <property type="component" value="Unassembled WGS sequence"/>
</dbReference>
<evidence type="ECO:0000313" key="3">
    <source>
        <dbReference type="EMBL" id="GEP59377.1"/>
    </source>
</evidence>
<keyword evidence="1 3" id="KW-0378">Hydrolase</keyword>
<dbReference type="PRINTS" id="PR00111">
    <property type="entry name" value="ABHYDROLASE"/>
</dbReference>
<feature type="domain" description="AB hydrolase-1" evidence="2">
    <location>
        <begin position="30"/>
        <end position="265"/>
    </location>
</feature>
<reference evidence="3 4" key="1">
    <citation type="submission" date="2019-07" db="EMBL/GenBank/DDBJ databases">
        <title>Whole genome shotgun sequence of Reyranella soli NBRC 108950.</title>
        <authorList>
            <person name="Hosoyama A."/>
            <person name="Uohara A."/>
            <person name="Ohji S."/>
            <person name="Ichikawa N."/>
        </authorList>
    </citation>
    <scope>NUCLEOTIDE SEQUENCE [LARGE SCALE GENOMIC DNA]</scope>
    <source>
        <strain evidence="3 4">NBRC 108950</strain>
    </source>
</reference>
<dbReference type="Pfam" id="PF12697">
    <property type="entry name" value="Abhydrolase_6"/>
    <property type="match status" value="1"/>
</dbReference>
<dbReference type="GO" id="GO:0016020">
    <property type="term" value="C:membrane"/>
    <property type="evidence" value="ECO:0007669"/>
    <property type="project" value="TreeGrafter"/>
</dbReference>
<dbReference type="Gene3D" id="3.40.50.1820">
    <property type="entry name" value="alpha/beta hydrolase"/>
    <property type="match status" value="1"/>
</dbReference>
<organism evidence="3 4">
    <name type="scientific">Reyranella soli</name>
    <dbReference type="NCBI Taxonomy" id="1230389"/>
    <lineage>
        <taxon>Bacteria</taxon>
        <taxon>Pseudomonadati</taxon>
        <taxon>Pseudomonadota</taxon>
        <taxon>Alphaproteobacteria</taxon>
        <taxon>Hyphomicrobiales</taxon>
        <taxon>Reyranellaceae</taxon>
        <taxon>Reyranella</taxon>
    </lineage>
</organism>
<dbReference type="AlphaFoldDB" id="A0A512NKA3"/>
<protein>
    <submittedName>
        <fullName evidence="3">Alpha/beta hydrolase</fullName>
    </submittedName>
</protein>